<evidence type="ECO:0000313" key="4">
    <source>
        <dbReference type="Proteomes" id="UP000006906"/>
    </source>
</evidence>
<proteinExistence type="predicted"/>
<keyword evidence="4" id="KW-1185">Reference proteome</keyword>
<dbReference type="RefSeq" id="XP_042928507.1">
    <property type="nucleotide sequence ID" value="XM_043058593.1"/>
</dbReference>
<feature type="chain" id="PRO_5014350602" evidence="2">
    <location>
        <begin position="30"/>
        <end position="771"/>
    </location>
</feature>
<gene>
    <name evidence="3" type="ORF">CHLRE_01g028050v5</name>
</gene>
<reference evidence="3 4" key="1">
    <citation type="journal article" date="2007" name="Science">
        <title>The Chlamydomonas genome reveals the evolution of key animal and plant functions.</title>
        <authorList>
            <person name="Merchant S.S."/>
            <person name="Prochnik S.E."/>
            <person name="Vallon O."/>
            <person name="Harris E.H."/>
            <person name="Karpowicz S.J."/>
            <person name="Witman G.B."/>
            <person name="Terry A."/>
            <person name="Salamov A."/>
            <person name="Fritz-Laylin L.K."/>
            <person name="Marechal-Drouard L."/>
            <person name="Marshall W.F."/>
            <person name="Qu L.H."/>
            <person name="Nelson D.R."/>
            <person name="Sanderfoot A.A."/>
            <person name="Spalding M.H."/>
            <person name="Kapitonov V.V."/>
            <person name="Ren Q."/>
            <person name="Ferris P."/>
            <person name="Lindquist E."/>
            <person name="Shapiro H."/>
            <person name="Lucas S.M."/>
            <person name="Grimwood J."/>
            <person name="Schmutz J."/>
            <person name="Cardol P."/>
            <person name="Cerutti H."/>
            <person name="Chanfreau G."/>
            <person name="Chen C.L."/>
            <person name="Cognat V."/>
            <person name="Croft M.T."/>
            <person name="Dent R."/>
            <person name="Dutcher S."/>
            <person name="Fernandez E."/>
            <person name="Fukuzawa H."/>
            <person name="Gonzalez-Ballester D."/>
            <person name="Gonzalez-Halphen D."/>
            <person name="Hallmann A."/>
            <person name="Hanikenne M."/>
            <person name="Hippler M."/>
            <person name="Inwood W."/>
            <person name="Jabbari K."/>
            <person name="Kalanon M."/>
            <person name="Kuras R."/>
            <person name="Lefebvre P.A."/>
            <person name="Lemaire S.D."/>
            <person name="Lobanov A.V."/>
            <person name="Lohr M."/>
            <person name="Manuell A."/>
            <person name="Meier I."/>
            <person name="Mets L."/>
            <person name="Mittag M."/>
            <person name="Mittelmeier T."/>
            <person name="Moroney J.V."/>
            <person name="Moseley J."/>
            <person name="Napoli C."/>
            <person name="Nedelcu A.M."/>
            <person name="Niyogi K."/>
            <person name="Novoselov S.V."/>
            <person name="Paulsen I.T."/>
            <person name="Pazour G."/>
            <person name="Purton S."/>
            <person name="Ral J.P."/>
            <person name="Riano-Pachon D.M."/>
            <person name="Riekhof W."/>
            <person name="Rymarquis L."/>
            <person name="Schroda M."/>
            <person name="Stern D."/>
            <person name="Umen J."/>
            <person name="Willows R."/>
            <person name="Wilson N."/>
            <person name="Zimmer S.L."/>
            <person name="Allmer J."/>
            <person name="Balk J."/>
            <person name="Bisova K."/>
            <person name="Chen C.J."/>
            <person name="Elias M."/>
            <person name="Gendler K."/>
            <person name="Hauser C."/>
            <person name="Lamb M.R."/>
            <person name="Ledford H."/>
            <person name="Long J.C."/>
            <person name="Minagawa J."/>
            <person name="Page M.D."/>
            <person name="Pan J."/>
            <person name="Pootakham W."/>
            <person name="Roje S."/>
            <person name="Rose A."/>
            <person name="Stahlberg E."/>
            <person name="Terauchi A.M."/>
            <person name="Yang P."/>
            <person name="Ball S."/>
            <person name="Bowler C."/>
            <person name="Dieckmann C.L."/>
            <person name="Gladyshev V.N."/>
            <person name="Green P."/>
            <person name="Jorgensen R."/>
            <person name="Mayfield S."/>
            <person name="Mueller-Roeber B."/>
            <person name="Rajamani S."/>
            <person name="Sayre R.T."/>
            <person name="Brokstein P."/>
            <person name="Dubchak I."/>
            <person name="Goodstein D."/>
            <person name="Hornick L."/>
            <person name="Huang Y.W."/>
            <person name="Jhaveri J."/>
            <person name="Luo Y."/>
            <person name="Martinez D."/>
            <person name="Ngau W.C."/>
            <person name="Otillar B."/>
            <person name="Poliakov A."/>
            <person name="Porter A."/>
            <person name="Szajkowski L."/>
            <person name="Werner G."/>
            <person name="Zhou K."/>
            <person name="Grigoriev I.V."/>
            <person name="Rokhsar D.S."/>
            <person name="Grossman A.R."/>
        </authorList>
    </citation>
    <scope>NUCLEOTIDE SEQUENCE [LARGE SCALE GENOMIC DNA]</scope>
    <source>
        <strain evidence="4">CC-503</strain>
    </source>
</reference>
<name>A0A2K3E6P5_CHLRE</name>
<dbReference type="PaxDb" id="3055-EDP09758"/>
<evidence type="ECO:0000256" key="2">
    <source>
        <dbReference type="SAM" id="SignalP"/>
    </source>
</evidence>
<organism evidence="3 4">
    <name type="scientific">Chlamydomonas reinhardtii</name>
    <name type="common">Chlamydomonas smithii</name>
    <dbReference type="NCBI Taxonomy" id="3055"/>
    <lineage>
        <taxon>Eukaryota</taxon>
        <taxon>Viridiplantae</taxon>
        <taxon>Chlorophyta</taxon>
        <taxon>core chlorophytes</taxon>
        <taxon>Chlorophyceae</taxon>
        <taxon>CS clade</taxon>
        <taxon>Chlamydomonadales</taxon>
        <taxon>Chlamydomonadaceae</taxon>
        <taxon>Chlamydomonas</taxon>
    </lineage>
</organism>
<feature type="signal peptide" evidence="2">
    <location>
        <begin position="1"/>
        <end position="29"/>
    </location>
</feature>
<feature type="region of interest" description="Disordered" evidence="1">
    <location>
        <begin position="747"/>
        <end position="771"/>
    </location>
</feature>
<protein>
    <submittedName>
        <fullName evidence="3">Uncharacterized protein</fullName>
    </submittedName>
</protein>
<dbReference type="KEGG" id="cre:CHLRE_01g028050v5"/>
<dbReference type="GeneID" id="5715317"/>
<feature type="region of interest" description="Disordered" evidence="1">
    <location>
        <begin position="320"/>
        <end position="415"/>
    </location>
</feature>
<dbReference type="InParanoid" id="A0A2K3E6P5"/>
<dbReference type="Gene3D" id="1.20.120.20">
    <property type="entry name" value="Apolipoprotein"/>
    <property type="match status" value="1"/>
</dbReference>
<sequence length="771" mass="79563">MYARLGHMPGRSAAVLLLVAAVLFAGTNAGLLDPLTGSGSQKQQQSVLDRIKDAKSNLQDKFNAGATSTLQDKIKDAVADLQNQVSGTSATDLQDKLNAAASDLQDKLKGAAADLQDKIHQQQHGDQGGREQHSDRWNISSAVEGLNQTRSQWDRLNRTQPFRNINSTFSRVNSTLSRVNVTEVIGRINATLARLNRTHPADWGNWTGPAHGAAGAGNLIWVGVLDLLNRTLSNATNHSCWNLTDVFDRLNATRPPPAWANATRWNATDLSHRLNATRPPGGDSARGNFSWGSVLDLLLNQTLSGRNNTITDWLHRRNRTRPCLNDTSRPQQRPPRNLSDDVAQLNSNARGTGNGNGDERPRNGSGDGNGNRRNGTNPDGGNRRNQTKPDGGSRRNATNPDGGRGNGNGNSKDRDNLAAQVVRRLDATISDLIDTLQSARADLRDGAEALRVADTAASHLSQLLARGAAAGEGASLVDDATDDSAGDSLRDALDSLSGLLGNASVVAGNGVAATGAASKFEADSLLSKLNDLVNASPVNSTCDTATDLLDKLHHVLDTGGADAVAGAVKDAGSGIAGAVMDAATSTASDGSARAAAGGTDAGAMKGAADAAKDAVTSSAAAGSIKDAAAHGSAGSDVVDTIKDTLTDVGGTVKDAATTAAASAGGTAGDATDAAALGAAPALLDQMQQALDDVLAADGTAVRSDLVDPLREALTTNGADGTAGAAGATGDAVKNVVAEQVKGLFGGWGRGGHHQSHYRHHARRHSSRRLMA</sequence>
<feature type="compositionally biased region" description="Low complexity" evidence="1">
    <location>
        <begin position="371"/>
        <end position="384"/>
    </location>
</feature>
<dbReference type="EMBL" id="CM008962">
    <property type="protein sequence ID" value="PNW88407.1"/>
    <property type="molecule type" value="Genomic_DNA"/>
</dbReference>
<dbReference type="OrthoDB" id="10527021at2759"/>
<keyword evidence="2" id="KW-0732">Signal</keyword>
<dbReference type="AlphaFoldDB" id="A0A2K3E6P5"/>
<evidence type="ECO:0000313" key="3">
    <source>
        <dbReference type="EMBL" id="PNW88407.1"/>
    </source>
</evidence>
<evidence type="ECO:0000256" key="1">
    <source>
        <dbReference type="SAM" id="MobiDB-lite"/>
    </source>
</evidence>
<feature type="compositionally biased region" description="Basic residues" evidence="1">
    <location>
        <begin position="750"/>
        <end position="771"/>
    </location>
</feature>
<dbReference type="Proteomes" id="UP000006906">
    <property type="component" value="Chromosome 1"/>
</dbReference>
<dbReference type="Gramene" id="PNW88407">
    <property type="protein sequence ID" value="PNW88407"/>
    <property type="gene ID" value="CHLRE_01g028050v5"/>
</dbReference>
<accession>A0A2K3E6P5</accession>